<gene>
    <name evidence="1" type="ORF">ACFO3G_07350</name>
</gene>
<protein>
    <submittedName>
        <fullName evidence="1">Uncharacterized protein</fullName>
    </submittedName>
</protein>
<dbReference type="RefSeq" id="WP_380079450.1">
    <property type="nucleotide sequence ID" value="NZ_JBHSGO010000198.1"/>
</dbReference>
<comment type="caution">
    <text evidence="1">The sequence shown here is derived from an EMBL/GenBank/DDBJ whole genome shotgun (WGS) entry which is preliminary data.</text>
</comment>
<sequence>MEIIISFTIFLIAMLLGRLCFQVGEICFIGFEQIAISASFKNKLTDSLLKRAVKLIERAFYLLNNVFTYNIQKGAQSNLIYTEFHIFLG</sequence>
<dbReference type="Proteomes" id="UP001596020">
    <property type="component" value="Unassembled WGS sequence"/>
</dbReference>
<organism evidence="1 2">
    <name type="scientific">Falsiporphyromonas endometrii</name>
    <dbReference type="NCBI Taxonomy" id="1387297"/>
    <lineage>
        <taxon>Bacteria</taxon>
        <taxon>Pseudomonadati</taxon>
        <taxon>Bacteroidota</taxon>
        <taxon>Bacteroidia</taxon>
        <taxon>Bacteroidales</taxon>
        <taxon>Porphyromonadaceae</taxon>
        <taxon>Falsiporphyromonas</taxon>
    </lineage>
</organism>
<keyword evidence="2" id="KW-1185">Reference proteome</keyword>
<reference evidence="2" key="1">
    <citation type="journal article" date="2019" name="Int. J. Syst. Evol. Microbiol.">
        <title>The Global Catalogue of Microorganisms (GCM) 10K type strain sequencing project: providing services to taxonomists for standard genome sequencing and annotation.</title>
        <authorList>
            <consortium name="The Broad Institute Genomics Platform"/>
            <consortium name="The Broad Institute Genome Sequencing Center for Infectious Disease"/>
            <person name="Wu L."/>
            <person name="Ma J."/>
        </authorList>
    </citation>
    <scope>NUCLEOTIDE SEQUENCE [LARGE SCALE GENOMIC DNA]</scope>
    <source>
        <strain evidence="2">CGMCC 4.7357</strain>
    </source>
</reference>
<dbReference type="EMBL" id="JBHSGO010000198">
    <property type="protein sequence ID" value="MFC4666410.1"/>
    <property type="molecule type" value="Genomic_DNA"/>
</dbReference>
<proteinExistence type="predicted"/>
<name>A0ABV9K8X6_9PORP</name>
<evidence type="ECO:0000313" key="1">
    <source>
        <dbReference type="EMBL" id="MFC4666410.1"/>
    </source>
</evidence>
<evidence type="ECO:0000313" key="2">
    <source>
        <dbReference type="Proteomes" id="UP001596020"/>
    </source>
</evidence>
<accession>A0ABV9K8X6</accession>